<dbReference type="Proteomes" id="UP001595710">
    <property type="component" value="Unassembled WGS sequence"/>
</dbReference>
<feature type="transmembrane region" description="Helical" evidence="8">
    <location>
        <begin position="6"/>
        <end position="23"/>
    </location>
</feature>
<evidence type="ECO:0000313" key="13">
    <source>
        <dbReference type="Proteomes" id="UP001595710"/>
    </source>
</evidence>
<organism evidence="12 13">
    <name type="scientific">Reinekea marina</name>
    <dbReference type="NCBI Taxonomy" id="1310421"/>
    <lineage>
        <taxon>Bacteria</taxon>
        <taxon>Pseudomonadati</taxon>
        <taxon>Pseudomonadota</taxon>
        <taxon>Gammaproteobacteria</taxon>
        <taxon>Oceanospirillales</taxon>
        <taxon>Saccharospirillaceae</taxon>
        <taxon>Reinekea</taxon>
    </lineage>
</organism>
<feature type="compositionally biased region" description="Basic and acidic residues" evidence="10">
    <location>
        <begin position="181"/>
        <end position="192"/>
    </location>
</feature>
<evidence type="ECO:0000256" key="5">
    <source>
        <dbReference type="ARBA" id="ARBA00022989"/>
    </source>
</evidence>
<evidence type="ECO:0000256" key="7">
    <source>
        <dbReference type="ARBA" id="ARBA00023306"/>
    </source>
</evidence>
<dbReference type="Pfam" id="PF04354">
    <property type="entry name" value="ZipA_C"/>
    <property type="match status" value="1"/>
</dbReference>
<sequence length="373" mass="41973">MEFREIIIVFGLVAIIVILWDGFRRMKMKPKKPKARVEPAEDWVDPDEAAKKAQIARELPNGGARTREMTEEEKQEISSKFKLNLRERVPMLMERVVVEGEESDAERLESEAETTEKEEVESAVQSELDFSIDQAEKDQVEADPDVDNQRSVEQTDTSEDAIDVGQEKDDLSFSATQEDQLVDHVTEPKVEEIPVEQESISKADVEPASLIDSEDTTEDESIQAQEPEPEPPMPVEDLIVVHVMAKDGGEINGQALLELLVHSGLRHGPMDIFHYRNPNGKTEFSLANCVQPGTFNPDAMADVNTPGVTLFLQLPCTADAMESFEHMIEMARFMASHLGAELLDEDHNGVTPQVVEYYREKLRAFTRKQLIPS</sequence>
<gene>
    <name evidence="8 12" type="primary">zipA</name>
    <name evidence="12" type="ORF">ACFOND_11795</name>
</gene>
<dbReference type="Gene3D" id="3.30.1400.10">
    <property type="entry name" value="ZipA, C-terminal FtsZ-binding domain"/>
    <property type="match status" value="1"/>
</dbReference>
<evidence type="ECO:0000256" key="2">
    <source>
        <dbReference type="ARBA" id="ARBA00022519"/>
    </source>
</evidence>
<dbReference type="RefSeq" id="WP_290281363.1">
    <property type="nucleotide sequence ID" value="NZ_JAUFQI010000001.1"/>
</dbReference>
<comment type="subcellular location">
    <subcellularLocation>
        <location evidence="8">Cell inner membrane</location>
        <topology evidence="8">Single-pass type I membrane protein</topology>
    </subcellularLocation>
    <text evidence="8">Localizes to the Z ring in an FtsZ-dependent manner.</text>
</comment>
<dbReference type="HAMAP" id="MF_00509">
    <property type="entry name" value="ZipA"/>
    <property type="match status" value="1"/>
</dbReference>
<evidence type="ECO:0000256" key="10">
    <source>
        <dbReference type="SAM" id="MobiDB-lite"/>
    </source>
</evidence>
<dbReference type="GO" id="GO:0051301">
    <property type="term" value="P:cell division"/>
    <property type="evidence" value="ECO:0007669"/>
    <property type="project" value="UniProtKB-KW"/>
</dbReference>
<dbReference type="SMART" id="SM00771">
    <property type="entry name" value="ZipA_C"/>
    <property type="match status" value="1"/>
</dbReference>
<keyword evidence="13" id="KW-1185">Reference proteome</keyword>
<evidence type="ECO:0000256" key="8">
    <source>
        <dbReference type="HAMAP-Rule" id="MF_00509"/>
    </source>
</evidence>
<proteinExistence type="inferred from homology"/>
<feature type="region of interest" description="Disordered" evidence="10">
    <location>
        <begin position="57"/>
        <end position="77"/>
    </location>
</feature>
<keyword evidence="2 8" id="KW-0997">Cell inner membrane</keyword>
<evidence type="ECO:0000256" key="6">
    <source>
        <dbReference type="ARBA" id="ARBA00023136"/>
    </source>
</evidence>
<evidence type="ECO:0000256" key="9">
    <source>
        <dbReference type="RuleBase" id="RU003612"/>
    </source>
</evidence>
<keyword evidence="6 8" id="KW-0472">Membrane</keyword>
<keyword evidence="1 8" id="KW-1003">Cell membrane</keyword>
<keyword evidence="4 8" id="KW-0812">Transmembrane</keyword>
<dbReference type="PANTHER" id="PTHR38685">
    <property type="entry name" value="CELL DIVISION PROTEIN ZIPA"/>
    <property type="match status" value="1"/>
</dbReference>
<comment type="function">
    <text evidence="8 9">Essential cell division protein that stabilizes the FtsZ protofilaments by cross-linking them and that serves as a cytoplasmic membrane anchor for the Z ring. Also required for the recruitment to the septal ring of downstream cell division proteins.</text>
</comment>
<feature type="domain" description="ZipA C-terminal FtsZ-binding" evidence="11">
    <location>
        <begin position="235"/>
        <end position="362"/>
    </location>
</feature>
<name>A0ABV7WVG6_9GAMM</name>
<keyword evidence="7 8" id="KW-0131">Cell cycle</keyword>
<feature type="compositionally biased region" description="Acidic residues" evidence="10">
    <location>
        <begin position="212"/>
        <end position="221"/>
    </location>
</feature>
<dbReference type="InterPro" id="IPR007449">
    <property type="entry name" value="ZipA_FtsZ-bd_C"/>
</dbReference>
<dbReference type="EMBL" id="JBHRYN010000012">
    <property type="protein sequence ID" value="MFC3702324.1"/>
    <property type="molecule type" value="Genomic_DNA"/>
</dbReference>
<evidence type="ECO:0000313" key="12">
    <source>
        <dbReference type="EMBL" id="MFC3702324.1"/>
    </source>
</evidence>
<feature type="compositionally biased region" description="Basic and acidic residues" evidence="10">
    <location>
        <begin position="105"/>
        <end position="117"/>
    </location>
</feature>
<reference evidence="13" key="1">
    <citation type="journal article" date="2019" name="Int. J. Syst. Evol. Microbiol.">
        <title>The Global Catalogue of Microorganisms (GCM) 10K type strain sequencing project: providing services to taxonomists for standard genome sequencing and annotation.</title>
        <authorList>
            <consortium name="The Broad Institute Genomics Platform"/>
            <consortium name="The Broad Institute Genome Sequencing Center for Infectious Disease"/>
            <person name="Wu L."/>
            <person name="Ma J."/>
        </authorList>
    </citation>
    <scope>NUCLEOTIDE SEQUENCE [LARGE SCALE GENOMIC DNA]</scope>
    <source>
        <strain evidence="13">CECT 8288</strain>
    </source>
</reference>
<evidence type="ECO:0000259" key="11">
    <source>
        <dbReference type="SMART" id="SM00771"/>
    </source>
</evidence>
<feature type="region of interest" description="Disordered" evidence="10">
    <location>
        <begin position="99"/>
        <end position="233"/>
    </location>
</feature>
<evidence type="ECO:0000256" key="1">
    <source>
        <dbReference type="ARBA" id="ARBA00022475"/>
    </source>
</evidence>
<evidence type="ECO:0000256" key="4">
    <source>
        <dbReference type="ARBA" id="ARBA00022692"/>
    </source>
</evidence>
<dbReference type="InterPro" id="IPR036765">
    <property type="entry name" value="ZipA_FtsZ-bd_C_sf"/>
</dbReference>
<accession>A0ABV7WVG6</accession>
<comment type="caution">
    <text evidence="12">The sequence shown here is derived from an EMBL/GenBank/DDBJ whole genome shotgun (WGS) entry which is preliminary data.</text>
</comment>
<keyword evidence="5 8" id="KW-1133">Transmembrane helix</keyword>
<comment type="subunit">
    <text evidence="8">Interacts with FtsZ via their C-terminal domains.</text>
</comment>
<dbReference type="SUPFAM" id="SSF64383">
    <property type="entry name" value="Cell-division protein ZipA, C-terminal domain"/>
    <property type="match status" value="1"/>
</dbReference>
<comment type="similarity">
    <text evidence="8 9">Belongs to the ZipA family.</text>
</comment>
<protein>
    <recommendedName>
        <fullName evidence="8 9">Cell division protein ZipA</fullName>
    </recommendedName>
</protein>
<dbReference type="NCBIfam" id="TIGR02205">
    <property type="entry name" value="septum_zipA"/>
    <property type="match status" value="1"/>
</dbReference>
<keyword evidence="3 8" id="KW-0132">Cell division</keyword>
<evidence type="ECO:0000256" key="3">
    <source>
        <dbReference type="ARBA" id="ARBA00022618"/>
    </source>
</evidence>
<dbReference type="PANTHER" id="PTHR38685:SF1">
    <property type="entry name" value="CELL DIVISION PROTEIN ZIPA"/>
    <property type="match status" value="1"/>
</dbReference>
<dbReference type="InterPro" id="IPR011919">
    <property type="entry name" value="Cell_div_ZipA"/>
</dbReference>